<sequence>MDRALYVAMTGASQNMLSQQAHANNLANARTTGFKADWEQARSMPVWGEHFPTRAYALTERPASDFNDGPLIETSNPLDTAIQGDGFFAVQDANGQEAYTRRGDFTVTALGELINGNGEPVMGIGGAPVAIPDYEHLDIGDDGTITIRPAGAAANALVVVDQIKLVNPDLQNFEKGTDGLFRPTDQAAGQVLPADPALRLVQGFVESSNVNSVAELTNIISLNRQYEMQVKMMKTADEVSRASESILQMS</sequence>
<dbReference type="PANTHER" id="PTHR30435">
    <property type="entry name" value="FLAGELLAR PROTEIN"/>
    <property type="match status" value="1"/>
</dbReference>
<dbReference type="RefSeq" id="WP_044618707.1">
    <property type="nucleotide sequence ID" value="NZ_CP007142.1"/>
</dbReference>
<dbReference type="InterPro" id="IPR053967">
    <property type="entry name" value="LlgE_F_G-like_D1"/>
</dbReference>
<evidence type="ECO:0000256" key="6">
    <source>
        <dbReference type="RuleBase" id="RU362116"/>
    </source>
</evidence>
<dbReference type="InterPro" id="IPR001444">
    <property type="entry name" value="Flag_bb_rod_N"/>
</dbReference>
<proteinExistence type="inferred from homology"/>
<keyword evidence="11" id="KW-1185">Reference proteome</keyword>
<dbReference type="GO" id="GO:0071978">
    <property type="term" value="P:bacterial-type flagellum-dependent swarming motility"/>
    <property type="evidence" value="ECO:0007669"/>
    <property type="project" value="TreeGrafter"/>
</dbReference>
<dbReference type="Pfam" id="PF22692">
    <property type="entry name" value="LlgE_F_G_D1"/>
    <property type="match status" value="1"/>
</dbReference>
<dbReference type="PATRIC" id="fig|1445510.3.peg.4708"/>
<dbReference type="Pfam" id="PF00460">
    <property type="entry name" value="Flg_bb_rod"/>
    <property type="match status" value="1"/>
</dbReference>
<dbReference type="InterPro" id="IPR020013">
    <property type="entry name" value="Flagellar_FlgE/F/G"/>
</dbReference>
<organism evidence="10 11">
    <name type="scientific">Gynuella sunshinyii YC6258</name>
    <dbReference type="NCBI Taxonomy" id="1445510"/>
    <lineage>
        <taxon>Bacteria</taxon>
        <taxon>Pseudomonadati</taxon>
        <taxon>Pseudomonadota</taxon>
        <taxon>Gammaproteobacteria</taxon>
        <taxon>Oceanospirillales</taxon>
        <taxon>Saccharospirillaceae</taxon>
        <taxon>Gynuella</taxon>
    </lineage>
</organism>
<name>A0A0C5VU17_9GAMM</name>
<dbReference type="STRING" id="1445510.YC6258_04746"/>
<dbReference type="Proteomes" id="UP000032266">
    <property type="component" value="Chromosome"/>
</dbReference>
<evidence type="ECO:0000259" key="9">
    <source>
        <dbReference type="Pfam" id="PF22692"/>
    </source>
</evidence>
<dbReference type="InterPro" id="IPR012836">
    <property type="entry name" value="FlgF"/>
</dbReference>
<dbReference type="InterPro" id="IPR037925">
    <property type="entry name" value="FlgE/F/G-like"/>
</dbReference>
<comment type="subunit">
    <text evidence="4 6">The basal body constitutes a major portion of the flagellar organelle and consists of five rings (E,L,P,S, and M) mounted on a central rod. The rod consists of about 26 subunits of FlgG in the distal portion, and FlgB, FlgC and FlgF are thought to build up the proximal portion of the rod with about 6 subunits each.</text>
</comment>
<feature type="domain" description="Flagellar basal-body/hook protein C-terminal" evidence="8">
    <location>
        <begin position="201"/>
        <end position="243"/>
    </location>
</feature>
<evidence type="ECO:0000256" key="4">
    <source>
        <dbReference type="ARBA" id="ARBA00038560"/>
    </source>
</evidence>
<reference evidence="10 11" key="1">
    <citation type="submission" date="2014-01" db="EMBL/GenBank/DDBJ databases">
        <title>Full genme sequencing of cellulolytic bacterium Gynuella sunshinyii YC6258T gen. nov., sp. nov.</title>
        <authorList>
            <person name="Khan H."/>
            <person name="Chung E.J."/>
            <person name="Chung Y.R."/>
        </authorList>
    </citation>
    <scope>NUCLEOTIDE SEQUENCE [LARGE SCALE GENOMIC DNA]</scope>
    <source>
        <strain evidence="10 11">YC6258</strain>
    </source>
</reference>
<dbReference type="SUPFAM" id="SSF117143">
    <property type="entry name" value="Flagellar hook protein flgE"/>
    <property type="match status" value="1"/>
</dbReference>
<dbReference type="EMBL" id="CP007142">
    <property type="protein sequence ID" value="AJQ96778.1"/>
    <property type="molecule type" value="Genomic_DNA"/>
</dbReference>
<dbReference type="OrthoDB" id="9804559at2"/>
<keyword evidence="10" id="KW-0282">Flagellum</keyword>
<evidence type="ECO:0000313" key="11">
    <source>
        <dbReference type="Proteomes" id="UP000032266"/>
    </source>
</evidence>
<evidence type="ECO:0000259" key="7">
    <source>
        <dbReference type="Pfam" id="PF00460"/>
    </source>
</evidence>
<protein>
    <recommendedName>
        <fullName evidence="5 6">Flagellar basal-body rod protein FlgF</fullName>
    </recommendedName>
</protein>
<dbReference type="HOGENOM" id="CLU_013687_1_0_6"/>
<dbReference type="InterPro" id="IPR010930">
    <property type="entry name" value="Flg_bb/hook_C_dom"/>
</dbReference>
<evidence type="ECO:0000256" key="1">
    <source>
        <dbReference type="ARBA" id="ARBA00004117"/>
    </source>
</evidence>
<accession>A0A0C5VU17</accession>
<keyword evidence="10" id="KW-0969">Cilium</keyword>
<dbReference type="NCBIfam" id="TIGR02490">
    <property type="entry name" value="flgF"/>
    <property type="match status" value="1"/>
</dbReference>
<dbReference type="GO" id="GO:0030694">
    <property type="term" value="C:bacterial-type flagellum basal body, rod"/>
    <property type="evidence" value="ECO:0007669"/>
    <property type="project" value="UniProtKB-UniRule"/>
</dbReference>
<dbReference type="NCBIfam" id="NF009280">
    <property type="entry name" value="PRK12640.1"/>
    <property type="match status" value="1"/>
</dbReference>
<dbReference type="PANTHER" id="PTHR30435:SF18">
    <property type="entry name" value="FLAGELLAR BASAL-BODY ROD PROTEIN FLGF"/>
    <property type="match status" value="1"/>
</dbReference>
<feature type="domain" description="Flagellar basal body rod protein N-terminal" evidence="7">
    <location>
        <begin position="5"/>
        <end position="35"/>
    </location>
</feature>
<dbReference type="AlphaFoldDB" id="A0A0C5VU17"/>
<evidence type="ECO:0000256" key="3">
    <source>
        <dbReference type="ARBA" id="ARBA00023143"/>
    </source>
</evidence>
<feature type="domain" description="Flagellar hook protein FlgE/F/G-like D1" evidence="9">
    <location>
        <begin position="81"/>
        <end position="146"/>
    </location>
</feature>
<dbReference type="KEGG" id="gsn:YC6258_04746"/>
<evidence type="ECO:0000256" key="2">
    <source>
        <dbReference type="ARBA" id="ARBA00009677"/>
    </source>
</evidence>
<evidence type="ECO:0000259" key="8">
    <source>
        <dbReference type="Pfam" id="PF06429"/>
    </source>
</evidence>
<dbReference type="Pfam" id="PF06429">
    <property type="entry name" value="Flg_bbr_C"/>
    <property type="match status" value="1"/>
</dbReference>
<gene>
    <name evidence="10" type="ORF">YC6258_04746</name>
</gene>
<dbReference type="NCBIfam" id="TIGR03506">
    <property type="entry name" value="FlgEFG_subfam"/>
    <property type="match status" value="1"/>
</dbReference>
<evidence type="ECO:0000256" key="5">
    <source>
        <dbReference type="ARBA" id="ARBA00040228"/>
    </source>
</evidence>
<comment type="similarity">
    <text evidence="2 6">Belongs to the flagella basal body rod proteins family.</text>
</comment>
<keyword evidence="10" id="KW-0966">Cell projection</keyword>
<keyword evidence="3 6" id="KW-0975">Bacterial flagellum</keyword>
<evidence type="ECO:0000313" key="10">
    <source>
        <dbReference type="EMBL" id="AJQ96778.1"/>
    </source>
</evidence>
<comment type="subcellular location">
    <subcellularLocation>
        <location evidence="1 6">Bacterial flagellum basal body</location>
    </subcellularLocation>
</comment>